<evidence type="ECO:0000259" key="3">
    <source>
        <dbReference type="Pfam" id="PF13086"/>
    </source>
</evidence>
<dbReference type="InterPro" id="IPR027417">
    <property type="entry name" value="P-loop_NTPase"/>
</dbReference>
<evidence type="ECO:0000313" key="6">
    <source>
        <dbReference type="RefSeq" id="XP_033816184.1"/>
    </source>
</evidence>
<dbReference type="GO" id="GO:0001147">
    <property type="term" value="F:transcription termination site sequence-specific DNA binding"/>
    <property type="evidence" value="ECO:0007669"/>
    <property type="project" value="TreeGrafter"/>
</dbReference>
<dbReference type="Pfam" id="PF13086">
    <property type="entry name" value="AAA_11"/>
    <property type="match status" value="1"/>
</dbReference>
<feature type="domain" description="DNA2/NAM7 helicase helicase" evidence="3">
    <location>
        <begin position="2030"/>
        <end position="2312"/>
    </location>
</feature>
<feature type="compositionally biased region" description="Basic and acidic residues" evidence="2">
    <location>
        <begin position="1469"/>
        <end position="1478"/>
    </location>
</feature>
<dbReference type="RefSeq" id="XP_033816186.1">
    <property type="nucleotide sequence ID" value="XM_033960295.1"/>
</dbReference>
<dbReference type="GO" id="GO:0004386">
    <property type="term" value="F:helicase activity"/>
    <property type="evidence" value="ECO:0007669"/>
    <property type="project" value="UniProtKB-KW"/>
</dbReference>
<evidence type="ECO:0000256" key="1">
    <source>
        <dbReference type="SAM" id="Coils"/>
    </source>
</evidence>
<dbReference type="PANTHER" id="PTHR10887">
    <property type="entry name" value="DNA2/NAM7 HELICASE FAMILY"/>
    <property type="match status" value="1"/>
</dbReference>
<dbReference type="SUPFAM" id="SSF52540">
    <property type="entry name" value="P-loop containing nucleoside triphosphate hydrolases"/>
    <property type="match status" value="1"/>
</dbReference>
<evidence type="ECO:0000313" key="7">
    <source>
        <dbReference type="RefSeq" id="XP_033816185.1"/>
    </source>
</evidence>
<dbReference type="Gene3D" id="3.40.50.300">
    <property type="entry name" value="P-loop containing nucleotide triphosphate hydrolases"/>
    <property type="match status" value="2"/>
</dbReference>
<feature type="region of interest" description="Disordered" evidence="2">
    <location>
        <begin position="637"/>
        <end position="656"/>
    </location>
</feature>
<feature type="compositionally biased region" description="Basic and acidic residues" evidence="2">
    <location>
        <begin position="1491"/>
        <end position="1513"/>
    </location>
</feature>
<evidence type="ECO:0000259" key="4">
    <source>
        <dbReference type="Pfam" id="PF13087"/>
    </source>
</evidence>
<feature type="region of interest" description="Disordered" evidence="2">
    <location>
        <begin position="1769"/>
        <end position="1790"/>
    </location>
</feature>
<evidence type="ECO:0000313" key="5">
    <source>
        <dbReference type="Proteomes" id="UP000515159"/>
    </source>
</evidence>
<evidence type="ECO:0000313" key="8">
    <source>
        <dbReference type="RefSeq" id="XP_033816186.1"/>
    </source>
</evidence>
<dbReference type="RefSeq" id="XP_033816184.1">
    <property type="nucleotide sequence ID" value="XM_033960293.1"/>
</dbReference>
<keyword evidence="6 7" id="KW-0547">Nucleotide-binding</keyword>
<dbReference type="InterPro" id="IPR047187">
    <property type="entry name" value="SF1_C_Upf1"/>
</dbReference>
<feature type="compositionally biased region" description="Basic and acidic residues" evidence="2">
    <location>
        <begin position="720"/>
        <end position="749"/>
    </location>
</feature>
<dbReference type="InterPro" id="IPR041679">
    <property type="entry name" value="DNA2/NAM7-like_C"/>
</dbReference>
<keyword evidence="5" id="KW-1185">Reference proteome</keyword>
<dbReference type="CTD" id="23064"/>
<feature type="region of interest" description="Disordered" evidence="2">
    <location>
        <begin position="720"/>
        <end position="793"/>
    </location>
</feature>
<keyword evidence="6 7" id="KW-0067">ATP-binding</keyword>
<dbReference type="CDD" id="cd18042">
    <property type="entry name" value="DEXXQc_SETX"/>
    <property type="match status" value="1"/>
</dbReference>
<feature type="region of interest" description="Disordered" evidence="2">
    <location>
        <begin position="829"/>
        <end position="854"/>
    </location>
</feature>
<feature type="compositionally biased region" description="Polar residues" evidence="2">
    <location>
        <begin position="832"/>
        <end position="854"/>
    </location>
</feature>
<protein>
    <submittedName>
        <fullName evidence="6 7">Probable helicase senataxin isoform X1</fullName>
    </submittedName>
</protein>
<feature type="coiled-coil region" evidence="1">
    <location>
        <begin position="2173"/>
        <end position="2225"/>
    </location>
</feature>
<accession>A0A6P8SC33</accession>
<dbReference type="FunFam" id="3.40.50.300:FF:000810">
    <property type="entry name" value="probable helicase senataxin"/>
    <property type="match status" value="1"/>
</dbReference>
<organism evidence="5 7">
    <name type="scientific">Geotrypetes seraphini</name>
    <name type="common">Gaboon caecilian</name>
    <name type="synonym">Caecilia seraphini</name>
    <dbReference type="NCBI Taxonomy" id="260995"/>
    <lineage>
        <taxon>Eukaryota</taxon>
        <taxon>Metazoa</taxon>
        <taxon>Chordata</taxon>
        <taxon>Craniata</taxon>
        <taxon>Vertebrata</taxon>
        <taxon>Euteleostomi</taxon>
        <taxon>Amphibia</taxon>
        <taxon>Gymnophiona</taxon>
        <taxon>Geotrypetes</taxon>
    </lineage>
</organism>
<feature type="compositionally biased region" description="Polar residues" evidence="2">
    <location>
        <begin position="643"/>
        <end position="656"/>
    </location>
</feature>
<feature type="compositionally biased region" description="Polar residues" evidence="2">
    <location>
        <begin position="1769"/>
        <end position="1783"/>
    </location>
</feature>
<keyword evidence="6 7" id="KW-0378">Hydrolase</keyword>
<feature type="compositionally biased region" description="Polar residues" evidence="2">
    <location>
        <begin position="750"/>
        <end position="760"/>
    </location>
</feature>
<dbReference type="GO" id="GO:0006369">
    <property type="term" value="P:termination of RNA polymerase II transcription"/>
    <property type="evidence" value="ECO:0007669"/>
    <property type="project" value="TreeGrafter"/>
</dbReference>
<reference evidence="6 7" key="1">
    <citation type="submission" date="2025-04" db="UniProtKB">
        <authorList>
            <consortium name="RefSeq"/>
        </authorList>
    </citation>
    <scope>IDENTIFICATION</scope>
</reference>
<proteinExistence type="predicted"/>
<dbReference type="GeneID" id="117367598"/>
<dbReference type="GO" id="GO:0016604">
    <property type="term" value="C:nuclear body"/>
    <property type="evidence" value="ECO:0007669"/>
    <property type="project" value="TreeGrafter"/>
</dbReference>
<feature type="region of interest" description="Disordered" evidence="2">
    <location>
        <begin position="1462"/>
        <end position="1538"/>
    </location>
</feature>
<dbReference type="KEGG" id="gsh:117367598"/>
<dbReference type="Pfam" id="PF13087">
    <property type="entry name" value="AAA_12"/>
    <property type="match status" value="1"/>
</dbReference>
<feature type="region of interest" description="Disordered" evidence="2">
    <location>
        <begin position="2608"/>
        <end position="2627"/>
    </location>
</feature>
<feature type="region of interest" description="Disordered" evidence="2">
    <location>
        <begin position="2730"/>
        <end position="2799"/>
    </location>
</feature>
<dbReference type="CDD" id="cd18808">
    <property type="entry name" value="SF1_C_Upf1"/>
    <property type="match status" value="1"/>
</dbReference>
<evidence type="ECO:0000256" key="2">
    <source>
        <dbReference type="SAM" id="MobiDB-lite"/>
    </source>
</evidence>
<gene>
    <name evidence="6 7 8" type="primary">SETX</name>
</gene>
<name>A0A6P8SC33_GEOSA</name>
<keyword evidence="6 7" id="KW-0347">Helicase</keyword>
<dbReference type="PANTHER" id="PTHR10887:SF537">
    <property type="entry name" value="HELICASE SENATAXIN-RELATED"/>
    <property type="match status" value="1"/>
</dbReference>
<feature type="domain" description="DNA2/NAM7 helicase-like C-terminal" evidence="4">
    <location>
        <begin position="2320"/>
        <end position="2520"/>
    </location>
</feature>
<sequence>MNTCCWCTPGRSFTIELIRKYSSKNLSSKDLVAANVDLCYCLECVVEYHKARDELAFLHKDLWGLETSRLVAQFEKALFKDDEDEDELLLVEEDRETRLSGYTSPDFENSLRVPLLEILKYPYLLLHEHLGELCVAALCKMEQVNQSFQVYDKHPGIYLLLVHPNEMIRRWAILTARTLGKVDRDDYYDLQEVFTCLFKVIELGLFENPDIYSFSEIAKGKLVLLPPHLYDTKNYKNYWLGICMLLSVLEEQAMDSLLLGPDKQNNFMQSILNTMVKKTDNDSTSPFWPALHCFMVILDQLGSKVWGQLIDPIEAFQNIINSPSYKNEIEHIRRSTIRMKCEPESNYSDDDIVSCSQIVYNYNAEKPKKDAGWKSAICPDYCPNLYEEMQTLTNVLQSDIGQDMRVHNSTFLWFIPFVQSVMDLKDFGVAYIVEVIHHLHSEIKDVLNRRVEHCDQVTEFFILILVSVIELHRNKKCLHLLWVSSQKWVEALVKCAMLPARDFRRHVEKTSTHCSKITSTTSSPTPTSVNSQAANSVQYACLQLIRSLLREGCQLGQQSTCKKFLDILNHLLRSSSFQTLILNEQETNGLESCLKQVIKNTKDRMSVMVSSPVEDNSGCKLSSSFFIKQENVEGDDYHMRAPSWNSSSLHQPSESRTNEVCQRSLYASRNLSFQEGPLETCSKDSKVCSETEHPFAQGNSGVSRSFENLKISDKVVTTSRNRDFQNTEQQESAKENAAENKSLSDDHISTSHQESASIGQSLWEGRHKEGTWGRESSNELDGEDSKPSSSLKCVIDSTKTKNLKTKLNTSSSQSRLSVVMDKFKNILKSKGANDTSDPDTQSGQSKTMNMNPANMRNNQINSALCIKTTSETYAQQNCGNEEKPTNKILTVSLNPIKLESDSLLKYSLSCTKLNETEKVSENDDVNSDTDDDVSLADIRNNLLKKCPTHFSNLPDTLGDKVPEKVALNIEQAKLESLSSRKDKIRDYADTGSDSAQDDSGLAYRKVKNKYLKVDSMPMNRKLDVSLCPLKSSDVDRNLDRLSLIAYAKGMNFPGDSSPETSASQLPDQVQRKMRVEGRFSVGEQSNCSSSDIKTLYEPIVISDSSDEERMHTAVSNERDCPVKQPSTSTCSSVSLERNVKDQIKVKCESLPMPCDEYDSQFFEFETENEVYSVWQDSQDYKKLIAIQKQEPCLSLAQGCSKENSDWVNQCNEWGYDTDYISDDLIEAAANAAEKELTSKGKATVNETLKESEFQLEGGSFYKESTAGKHLVHSFNHKLADQSKFKTNADIAAQSKANEVVPKKQKEQLADASKLNKEKRKNSTTCPGQKELVVAKSVRTGSKSPKKLNRVGRSSKIQVHQVSAQKLVPSRVLPAVVPPKKDRKCPEPASRVEKLGLKKAPRRAFEFSQRSLDSLAKLRSHGQAAGALEIKRKGKPILIAPLPVPVKGHKLLACQDLQFYRQTRPKKRVKEKDPGEGSKHRTKSVKSTVIEKPPRQESMSHELVKSAESWKPKTDSATSKLAPDSINEGKQLSRDTSVEHDIKSKNVSKMNENNNMALVEMNINMQENNTTEIFLNIPSHLSLPLNSLHEEEKSELNKNDEINTDNLFLTQLSPIDMELCSQEEDLDIKKDTTGDAIDLAKHISRTVSYESLCKQKGCTQTAEQPGIYCCKHSNLVTSNDQHFVKPDLPASLFKPHKPSTVKVFSTKMSSRNASLTKDLENFSKLPPAVKNKSQATRPMVPKSNESILTFGQNMIAQPLIHRASTAQCSRSEAGSAPSGTQGHHFSTFHHVNPPQRDQAFLVREILQWEYEMFSNFPHVGAPINVCQFDLTTVPPRFYDYENYFRVFFPLMMLNTFESLVQVWKERKNLTYELHRSSKIQMNPADYKVFIRDCDLNRQLHPREDDLVFLWEPHHQNIYSPNQGDLENPLRYYIGYVSRFNRSGATETRSKEQYVTCHLSIQTQSNFSNSSQKVNCEVIGSLVTTRRQFKALLQLLRSPLFKPIISPSPADFFPRDKINMPTEGSVLSRMRKYNEDQKKAIVTAFAMVKQHPKLPRICLIHGPPGTGKSETIVGFLQRILIENHGNEIAQNLNTKNKRNRVLVCAPSNAAIDELMKKIILGFKSRCRDKNNTLGNCGDINLVRLGSEKTIDKTVVKFSLDYRVNHTIEKAQLGRYQDFQKRKEELDRLLDELSRQRARERCNKSKECEILDERILRLSSERQQLTSKQKEMRPYEIQRTIILESHIICCTLNTSGSILLESAFRHLGHDPFNCVIVDEAGQACEVETLIPLIHRCSKLILVGDPEQLPPTVISKKAESVGYGKSLMARLCNSLDNEAQLGIEAKKAILQLTVQYRMHPDICLFPSNYIYGKLLKTYKGTEENRCSSAWPFQPYLLFDVSDGYEKRENESYCNPQEVKLTMKIIKVIKDRKTEMKGCSFGVITPYKAQKNMILHELKREFGETSSDTWQVDTVDGFQGREKDCVIVTCVRANATSGCIGFLDSRQRLNVTITRAKFSLFILGSLKTLMENQDWNNLIQDAQRRGAIIRTLEQNYWKHANRIQKPKPAPQHNVSHLTGAGLERGASCRSHGDTSHGVTSEFLNDLNRLSALPLSPAAPKPQPSMPRNGGFRPPMVPSALPLAPAAPKPQPSMLRNESFRPPMVPSAGDFEKVSVQTKAACTALVPPAMPEKPRDPRLAQKEKNANKDYARKINRAPSYLDAVVPLDLSRAAVHLGQGGNPEASSFNRPAQTVHPDQIMAPPATETSQAPREGNNQNKDCQIARKKPPDESLDRQDVKKRKLSL</sequence>
<dbReference type="InterPro" id="IPR041677">
    <property type="entry name" value="DNA2/NAM7_AAA_11"/>
</dbReference>
<feature type="compositionally biased region" description="Polar residues" evidence="2">
    <location>
        <begin position="2759"/>
        <end position="2774"/>
    </location>
</feature>
<dbReference type="RefSeq" id="XP_033816185.1">
    <property type="nucleotide sequence ID" value="XM_033960294.1"/>
</dbReference>
<dbReference type="OrthoDB" id="6513042at2759"/>
<dbReference type="InterPro" id="IPR045055">
    <property type="entry name" value="DNA2/NAM7-like"/>
</dbReference>
<dbReference type="Proteomes" id="UP000515159">
    <property type="component" value="Chromosome 10"/>
</dbReference>
<feature type="region of interest" description="Disordered" evidence="2">
    <location>
        <begin position="1295"/>
        <end position="1329"/>
    </location>
</feature>
<feature type="compositionally biased region" description="Basic and acidic residues" evidence="2">
    <location>
        <begin position="2781"/>
        <end position="2791"/>
    </location>
</feature>
<keyword evidence="1" id="KW-0175">Coiled coil</keyword>